<evidence type="ECO:0000313" key="2">
    <source>
        <dbReference type="EMBL" id="KIP09469.1"/>
    </source>
</evidence>
<evidence type="ECO:0000313" key="3">
    <source>
        <dbReference type="Proteomes" id="UP000053257"/>
    </source>
</evidence>
<dbReference type="EMBL" id="KN840466">
    <property type="protein sequence ID" value="KIP09469.1"/>
    <property type="molecule type" value="Genomic_DNA"/>
</dbReference>
<evidence type="ECO:0000256" key="1">
    <source>
        <dbReference type="SAM" id="MobiDB-lite"/>
    </source>
</evidence>
<gene>
    <name evidence="2" type="ORF">PHLGIDRAFT_324488</name>
</gene>
<reference evidence="2 3" key="1">
    <citation type="journal article" date="2014" name="PLoS Genet.">
        <title>Analysis of the Phlebiopsis gigantea genome, transcriptome and secretome provides insight into its pioneer colonization strategies of wood.</title>
        <authorList>
            <person name="Hori C."/>
            <person name="Ishida T."/>
            <person name="Igarashi K."/>
            <person name="Samejima M."/>
            <person name="Suzuki H."/>
            <person name="Master E."/>
            <person name="Ferreira P."/>
            <person name="Ruiz-Duenas F.J."/>
            <person name="Held B."/>
            <person name="Canessa P."/>
            <person name="Larrondo L.F."/>
            <person name="Schmoll M."/>
            <person name="Druzhinina I.S."/>
            <person name="Kubicek C.P."/>
            <person name="Gaskell J.A."/>
            <person name="Kersten P."/>
            <person name="St John F."/>
            <person name="Glasner J."/>
            <person name="Sabat G."/>
            <person name="Splinter BonDurant S."/>
            <person name="Syed K."/>
            <person name="Yadav J."/>
            <person name="Mgbeahuruike A.C."/>
            <person name="Kovalchuk A."/>
            <person name="Asiegbu F.O."/>
            <person name="Lackner G."/>
            <person name="Hoffmeister D."/>
            <person name="Rencoret J."/>
            <person name="Gutierrez A."/>
            <person name="Sun H."/>
            <person name="Lindquist E."/>
            <person name="Barry K."/>
            <person name="Riley R."/>
            <person name="Grigoriev I.V."/>
            <person name="Henrissat B."/>
            <person name="Kues U."/>
            <person name="Berka R.M."/>
            <person name="Martinez A.T."/>
            <person name="Covert S.F."/>
            <person name="Blanchette R.A."/>
            <person name="Cullen D."/>
        </authorList>
    </citation>
    <scope>NUCLEOTIDE SEQUENCE [LARGE SCALE GENOMIC DNA]</scope>
    <source>
        <strain evidence="2 3">11061_1 CR5-6</strain>
    </source>
</reference>
<protein>
    <submittedName>
        <fullName evidence="2">Uncharacterized protein</fullName>
    </submittedName>
</protein>
<name>A0A0C3NVQ0_PHLG1</name>
<feature type="region of interest" description="Disordered" evidence="1">
    <location>
        <begin position="50"/>
        <end position="75"/>
    </location>
</feature>
<accession>A0A0C3NVQ0</accession>
<dbReference type="HOGENOM" id="CLU_1732147_0_0_1"/>
<keyword evidence="3" id="KW-1185">Reference proteome</keyword>
<organism evidence="2 3">
    <name type="scientific">Phlebiopsis gigantea (strain 11061_1 CR5-6)</name>
    <name type="common">White-rot fungus</name>
    <name type="synonym">Peniophora gigantea</name>
    <dbReference type="NCBI Taxonomy" id="745531"/>
    <lineage>
        <taxon>Eukaryota</taxon>
        <taxon>Fungi</taxon>
        <taxon>Dikarya</taxon>
        <taxon>Basidiomycota</taxon>
        <taxon>Agaricomycotina</taxon>
        <taxon>Agaricomycetes</taxon>
        <taxon>Polyporales</taxon>
        <taxon>Phanerochaetaceae</taxon>
        <taxon>Phlebiopsis</taxon>
    </lineage>
</organism>
<dbReference type="AlphaFoldDB" id="A0A0C3NVQ0"/>
<dbReference type="Proteomes" id="UP000053257">
    <property type="component" value="Unassembled WGS sequence"/>
</dbReference>
<proteinExistence type="predicted"/>
<sequence length="151" mass="15729">MKVSPSPPQHPRRVALLSLAHCRPMPLERSMANASDGSIVWAASDSKTGSVDCHGSSHGQTSDRSLCTPPRSAPASEHWKGLPPCGVHPTLLCASLPASLVAPGGLAQSRPELGSSLGPGRTRFVFCPQTVSVAANGVFLPHRCPLEPLGQ</sequence>